<proteinExistence type="predicted"/>
<accession>A0A4Z1E9J4</accession>
<dbReference type="Proteomes" id="UP000297777">
    <property type="component" value="Unassembled WGS sequence"/>
</dbReference>
<organism evidence="1 2">
    <name type="scientific">Botrytis tulipae</name>
    <dbReference type="NCBI Taxonomy" id="87230"/>
    <lineage>
        <taxon>Eukaryota</taxon>
        <taxon>Fungi</taxon>
        <taxon>Dikarya</taxon>
        <taxon>Ascomycota</taxon>
        <taxon>Pezizomycotina</taxon>
        <taxon>Leotiomycetes</taxon>
        <taxon>Helotiales</taxon>
        <taxon>Sclerotiniaceae</taxon>
        <taxon>Botrytis</taxon>
    </lineage>
</organism>
<evidence type="ECO:0000313" key="1">
    <source>
        <dbReference type="EMBL" id="TGO07278.1"/>
    </source>
</evidence>
<dbReference type="AlphaFoldDB" id="A0A4Z1E9J4"/>
<protein>
    <submittedName>
        <fullName evidence="1">Uncharacterized protein</fullName>
    </submittedName>
</protein>
<comment type="caution">
    <text evidence="1">The sequence shown here is derived from an EMBL/GenBank/DDBJ whole genome shotgun (WGS) entry which is preliminary data.</text>
</comment>
<reference evidence="1 2" key="1">
    <citation type="submission" date="2017-12" db="EMBL/GenBank/DDBJ databases">
        <title>Comparative genomics of Botrytis spp.</title>
        <authorList>
            <person name="Valero-Jimenez C.A."/>
            <person name="Tapia P."/>
            <person name="Veloso J."/>
            <person name="Silva-Moreno E."/>
            <person name="Staats M."/>
            <person name="Valdes J.H."/>
            <person name="Van Kan J.A.L."/>
        </authorList>
    </citation>
    <scope>NUCLEOTIDE SEQUENCE [LARGE SCALE GENOMIC DNA]</scope>
    <source>
        <strain evidence="1 2">Bt9001</strain>
    </source>
</reference>
<evidence type="ECO:0000313" key="2">
    <source>
        <dbReference type="Proteomes" id="UP000297777"/>
    </source>
</evidence>
<dbReference type="EMBL" id="PQXH01000295">
    <property type="protein sequence ID" value="TGO07278.1"/>
    <property type="molecule type" value="Genomic_DNA"/>
</dbReference>
<name>A0A4Z1E9J4_9HELO</name>
<dbReference type="OrthoDB" id="2832284at2759"/>
<sequence>MVDSTSRHTAHAIKPSSYDAVTFGVRTSVGLADSTKETITNDTCKKLADYLCGSDRRKALGLEGKQVVTINTFFPTLPAQSMLKIVGDLNMWMSSTTAGNPQLIGTASIPSSSMSFHRGLENSPQL</sequence>
<keyword evidence="2" id="KW-1185">Reference proteome</keyword>
<gene>
    <name evidence="1" type="ORF">BTUL_0297g00010</name>
</gene>